<dbReference type="SUPFAM" id="SSF51445">
    <property type="entry name" value="(Trans)glycosidases"/>
    <property type="match status" value="1"/>
</dbReference>
<reference evidence="4 5" key="1">
    <citation type="submission" date="2019-11" db="EMBL/GenBank/DDBJ databases">
        <title>Whole genome sequence of Oryza granulata.</title>
        <authorList>
            <person name="Li W."/>
        </authorList>
    </citation>
    <scope>NUCLEOTIDE SEQUENCE [LARGE SCALE GENOMIC DNA]</scope>
    <source>
        <strain evidence="5">cv. Menghai</strain>
        <tissue evidence="4">Leaf</tissue>
    </source>
</reference>
<evidence type="ECO:0000256" key="3">
    <source>
        <dbReference type="RuleBase" id="RU003690"/>
    </source>
</evidence>
<dbReference type="InterPro" id="IPR001360">
    <property type="entry name" value="Glyco_hydro_1"/>
</dbReference>
<sequence length="71" mass="8117">MNSFRFPIVWSRILPNGTISGGVNKEGIAFYNSLVSDVIARGLKPFFTIFRFDTPQALEDRYRSFLSENIV</sequence>
<dbReference type="AlphaFoldDB" id="A0A6G1F2K4"/>
<comment type="similarity">
    <text evidence="1 3">Belongs to the glycosyl hydrolase 1 family.</text>
</comment>
<keyword evidence="2" id="KW-0325">Glycoprotein</keyword>
<dbReference type="Gene3D" id="3.20.20.80">
    <property type="entry name" value="Glycosidases"/>
    <property type="match status" value="1"/>
</dbReference>
<dbReference type="Proteomes" id="UP000479710">
    <property type="component" value="Unassembled WGS sequence"/>
</dbReference>
<keyword evidence="5" id="KW-1185">Reference proteome</keyword>
<comment type="caution">
    <text evidence="4">The sequence shown here is derived from an EMBL/GenBank/DDBJ whole genome shotgun (WGS) entry which is preliminary data.</text>
</comment>
<dbReference type="GO" id="GO:0008422">
    <property type="term" value="F:beta-glucosidase activity"/>
    <property type="evidence" value="ECO:0007669"/>
    <property type="project" value="UniProtKB-ARBA"/>
</dbReference>
<organism evidence="4 5">
    <name type="scientific">Oryza meyeriana var. granulata</name>
    <dbReference type="NCBI Taxonomy" id="110450"/>
    <lineage>
        <taxon>Eukaryota</taxon>
        <taxon>Viridiplantae</taxon>
        <taxon>Streptophyta</taxon>
        <taxon>Embryophyta</taxon>
        <taxon>Tracheophyta</taxon>
        <taxon>Spermatophyta</taxon>
        <taxon>Magnoliopsida</taxon>
        <taxon>Liliopsida</taxon>
        <taxon>Poales</taxon>
        <taxon>Poaceae</taxon>
        <taxon>BOP clade</taxon>
        <taxon>Oryzoideae</taxon>
        <taxon>Oryzeae</taxon>
        <taxon>Oryzinae</taxon>
        <taxon>Oryza</taxon>
        <taxon>Oryza meyeriana</taxon>
    </lineage>
</organism>
<gene>
    <name evidence="4" type="ORF">E2562_002438</name>
</gene>
<evidence type="ECO:0008006" key="6">
    <source>
        <dbReference type="Google" id="ProtNLM"/>
    </source>
</evidence>
<accession>A0A6G1F2K4</accession>
<dbReference type="GO" id="GO:0004565">
    <property type="term" value="F:beta-galactosidase activity"/>
    <property type="evidence" value="ECO:0007669"/>
    <property type="project" value="UniProtKB-ARBA"/>
</dbReference>
<dbReference type="PANTHER" id="PTHR10353">
    <property type="entry name" value="GLYCOSYL HYDROLASE"/>
    <property type="match status" value="1"/>
</dbReference>
<evidence type="ECO:0000256" key="1">
    <source>
        <dbReference type="ARBA" id="ARBA00010838"/>
    </source>
</evidence>
<dbReference type="OrthoDB" id="687649at2759"/>
<dbReference type="GO" id="GO:0005975">
    <property type="term" value="P:carbohydrate metabolic process"/>
    <property type="evidence" value="ECO:0007669"/>
    <property type="project" value="InterPro"/>
</dbReference>
<dbReference type="Pfam" id="PF00232">
    <property type="entry name" value="Glyco_hydro_1"/>
    <property type="match status" value="1"/>
</dbReference>
<evidence type="ECO:0000256" key="2">
    <source>
        <dbReference type="ARBA" id="ARBA00023180"/>
    </source>
</evidence>
<dbReference type="GO" id="GO:0033907">
    <property type="term" value="F:beta-D-fucosidase activity"/>
    <property type="evidence" value="ECO:0007669"/>
    <property type="project" value="UniProtKB-ARBA"/>
</dbReference>
<dbReference type="PANTHER" id="PTHR10353:SF65">
    <property type="entry name" value="BETA-GLUCOSIDASE 27"/>
    <property type="match status" value="1"/>
</dbReference>
<proteinExistence type="inferred from homology"/>
<dbReference type="InterPro" id="IPR017853">
    <property type="entry name" value="GH"/>
</dbReference>
<protein>
    <recommendedName>
        <fullName evidence="6">Beta-glucosidase</fullName>
    </recommendedName>
</protein>
<name>A0A6G1F2K4_9ORYZ</name>
<evidence type="ECO:0000313" key="4">
    <source>
        <dbReference type="EMBL" id="KAF0931069.1"/>
    </source>
</evidence>
<dbReference type="EMBL" id="SPHZ02000001">
    <property type="protein sequence ID" value="KAF0931069.1"/>
    <property type="molecule type" value="Genomic_DNA"/>
</dbReference>
<evidence type="ECO:0000313" key="5">
    <source>
        <dbReference type="Proteomes" id="UP000479710"/>
    </source>
</evidence>